<gene>
    <name evidence="12" type="ORF">PILCRDRAFT_647</name>
</gene>
<evidence type="ECO:0000313" key="12">
    <source>
        <dbReference type="EMBL" id="KIM91461.1"/>
    </source>
</evidence>
<evidence type="ECO:0000256" key="7">
    <source>
        <dbReference type="ARBA" id="ARBA00022989"/>
    </source>
</evidence>
<dbReference type="GO" id="GO:0016020">
    <property type="term" value="C:membrane"/>
    <property type="evidence" value="ECO:0007669"/>
    <property type="project" value="UniProtKB-SubCell"/>
</dbReference>
<keyword evidence="10" id="KW-0503">Monooxygenase</keyword>
<comment type="cofactor">
    <cofactor evidence="1">
        <name>heme</name>
        <dbReference type="ChEBI" id="CHEBI:30413"/>
    </cofactor>
</comment>
<dbReference type="InterPro" id="IPR001128">
    <property type="entry name" value="Cyt_P450"/>
</dbReference>
<dbReference type="InParanoid" id="A0A0C3GLK7"/>
<dbReference type="OrthoDB" id="3934656at2759"/>
<evidence type="ECO:0000256" key="5">
    <source>
        <dbReference type="ARBA" id="ARBA00022692"/>
    </source>
</evidence>
<evidence type="ECO:0008006" key="14">
    <source>
        <dbReference type="Google" id="ProtNLM"/>
    </source>
</evidence>
<dbReference type="PANTHER" id="PTHR46300:SF2">
    <property type="entry name" value="CYTOCHROME P450 MONOOXYGENASE ALNH-RELATED"/>
    <property type="match status" value="1"/>
</dbReference>
<name>A0A0C3GLK7_PILCF</name>
<dbReference type="Pfam" id="PF00067">
    <property type="entry name" value="p450"/>
    <property type="match status" value="1"/>
</dbReference>
<sequence length="90" mass="10412">MTKRNIYPEPSLFSPERWIMKDDQKEPRHPSKVTFGFRRRICPSKELAEDSIYIIVVSILATLNVQKAKDAQGKPITPHGRNCKGLTRYL</sequence>
<protein>
    <recommendedName>
        <fullName evidence="14">Cytochrome P450</fullName>
    </recommendedName>
</protein>
<evidence type="ECO:0000256" key="6">
    <source>
        <dbReference type="ARBA" id="ARBA00022723"/>
    </source>
</evidence>
<evidence type="ECO:0000256" key="10">
    <source>
        <dbReference type="ARBA" id="ARBA00023033"/>
    </source>
</evidence>
<dbReference type="Proteomes" id="UP000054166">
    <property type="component" value="Unassembled WGS sequence"/>
</dbReference>
<keyword evidence="6" id="KW-0479">Metal-binding</keyword>
<keyword evidence="4" id="KW-0349">Heme</keyword>
<evidence type="ECO:0000256" key="1">
    <source>
        <dbReference type="ARBA" id="ARBA00001971"/>
    </source>
</evidence>
<evidence type="ECO:0000256" key="2">
    <source>
        <dbReference type="ARBA" id="ARBA00004167"/>
    </source>
</evidence>
<dbReference type="HOGENOM" id="CLU_001570_20_2_1"/>
<dbReference type="EMBL" id="KN832971">
    <property type="protein sequence ID" value="KIM91461.1"/>
    <property type="molecule type" value="Genomic_DNA"/>
</dbReference>
<dbReference type="InterPro" id="IPR050364">
    <property type="entry name" value="Cytochrome_P450_fung"/>
</dbReference>
<evidence type="ECO:0000256" key="11">
    <source>
        <dbReference type="ARBA" id="ARBA00023136"/>
    </source>
</evidence>
<accession>A0A0C3GLK7</accession>
<reference evidence="13" key="2">
    <citation type="submission" date="2015-01" db="EMBL/GenBank/DDBJ databases">
        <title>Evolutionary Origins and Diversification of the Mycorrhizal Mutualists.</title>
        <authorList>
            <consortium name="DOE Joint Genome Institute"/>
            <consortium name="Mycorrhizal Genomics Consortium"/>
            <person name="Kohler A."/>
            <person name="Kuo A."/>
            <person name="Nagy L.G."/>
            <person name="Floudas D."/>
            <person name="Copeland A."/>
            <person name="Barry K.W."/>
            <person name="Cichocki N."/>
            <person name="Veneault-Fourrey C."/>
            <person name="LaButti K."/>
            <person name="Lindquist E.A."/>
            <person name="Lipzen A."/>
            <person name="Lundell T."/>
            <person name="Morin E."/>
            <person name="Murat C."/>
            <person name="Riley R."/>
            <person name="Ohm R."/>
            <person name="Sun H."/>
            <person name="Tunlid A."/>
            <person name="Henrissat B."/>
            <person name="Grigoriev I.V."/>
            <person name="Hibbett D.S."/>
            <person name="Martin F."/>
        </authorList>
    </citation>
    <scope>NUCLEOTIDE SEQUENCE [LARGE SCALE GENOMIC DNA]</scope>
    <source>
        <strain evidence="13">F 1598</strain>
    </source>
</reference>
<evidence type="ECO:0000256" key="3">
    <source>
        <dbReference type="ARBA" id="ARBA00010617"/>
    </source>
</evidence>
<comment type="similarity">
    <text evidence="3">Belongs to the cytochrome P450 family.</text>
</comment>
<dbReference type="PANTHER" id="PTHR46300">
    <property type="entry name" value="P450, PUTATIVE (EUROFUNG)-RELATED-RELATED"/>
    <property type="match status" value="1"/>
</dbReference>
<keyword evidence="8" id="KW-0560">Oxidoreductase</keyword>
<reference evidence="12 13" key="1">
    <citation type="submission" date="2014-04" db="EMBL/GenBank/DDBJ databases">
        <authorList>
            <consortium name="DOE Joint Genome Institute"/>
            <person name="Kuo A."/>
            <person name="Tarkka M."/>
            <person name="Buscot F."/>
            <person name="Kohler A."/>
            <person name="Nagy L.G."/>
            <person name="Floudas D."/>
            <person name="Copeland A."/>
            <person name="Barry K.W."/>
            <person name="Cichocki N."/>
            <person name="Veneault-Fourrey C."/>
            <person name="LaButti K."/>
            <person name="Lindquist E.A."/>
            <person name="Lipzen A."/>
            <person name="Lundell T."/>
            <person name="Morin E."/>
            <person name="Murat C."/>
            <person name="Sun H."/>
            <person name="Tunlid A."/>
            <person name="Henrissat B."/>
            <person name="Grigoriev I.V."/>
            <person name="Hibbett D.S."/>
            <person name="Martin F."/>
            <person name="Nordberg H.P."/>
            <person name="Cantor M.N."/>
            <person name="Hua S.X."/>
        </authorList>
    </citation>
    <scope>NUCLEOTIDE SEQUENCE [LARGE SCALE GENOMIC DNA]</scope>
    <source>
        <strain evidence="12 13">F 1598</strain>
    </source>
</reference>
<dbReference type="AlphaFoldDB" id="A0A0C3GLK7"/>
<comment type="subcellular location">
    <subcellularLocation>
        <location evidence="2">Membrane</location>
        <topology evidence="2">Single-pass membrane protein</topology>
    </subcellularLocation>
</comment>
<keyword evidence="7" id="KW-1133">Transmembrane helix</keyword>
<keyword evidence="11" id="KW-0472">Membrane</keyword>
<proteinExistence type="inferred from homology"/>
<dbReference type="GO" id="GO:0005506">
    <property type="term" value="F:iron ion binding"/>
    <property type="evidence" value="ECO:0007669"/>
    <property type="project" value="InterPro"/>
</dbReference>
<evidence type="ECO:0000313" key="13">
    <source>
        <dbReference type="Proteomes" id="UP000054166"/>
    </source>
</evidence>
<evidence type="ECO:0000256" key="4">
    <source>
        <dbReference type="ARBA" id="ARBA00022617"/>
    </source>
</evidence>
<dbReference type="SUPFAM" id="SSF48264">
    <property type="entry name" value="Cytochrome P450"/>
    <property type="match status" value="1"/>
</dbReference>
<evidence type="ECO:0000256" key="9">
    <source>
        <dbReference type="ARBA" id="ARBA00023004"/>
    </source>
</evidence>
<dbReference type="GO" id="GO:0004497">
    <property type="term" value="F:monooxygenase activity"/>
    <property type="evidence" value="ECO:0007669"/>
    <property type="project" value="UniProtKB-KW"/>
</dbReference>
<dbReference type="InterPro" id="IPR036396">
    <property type="entry name" value="Cyt_P450_sf"/>
</dbReference>
<evidence type="ECO:0000256" key="8">
    <source>
        <dbReference type="ARBA" id="ARBA00023002"/>
    </source>
</evidence>
<organism evidence="12 13">
    <name type="scientific">Piloderma croceum (strain F 1598)</name>
    <dbReference type="NCBI Taxonomy" id="765440"/>
    <lineage>
        <taxon>Eukaryota</taxon>
        <taxon>Fungi</taxon>
        <taxon>Dikarya</taxon>
        <taxon>Basidiomycota</taxon>
        <taxon>Agaricomycotina</taxon>
        <taxon>Agaricomycetes</taxon>
        <taxon>Agaricomycetidae</taxon>
        <taxon>Atheliales</taxon>
        <taxon>Atheliaceae</taxon>
        <taxon>Piloderma</taxon>
    </lineage>
</organism>
<dbReference type="GO" id="GO:0020037">
    <property type="term" value="F:heme binding"/>
    <property type="evidence" value="ECO:0007669"/>
    <property type="project" value="InterPro"/>
</dbReference>
<keyword evidence="9" id="KW-0408">Iron</keyword>
<dbReference type="GO" id="GO:0016705">
    <property type="term" value="F:oxidoreductase activity, acting on paired donors, with incorporation or reduction of molecular oxygen"/>
    <property type="evidence" value="ECO:0007669"/>
    <property type="project" value="InterPro"/>
</dbReference>
<keyword evidence="5" id="KW-0812">Transmembrane</keyword>
<dbReference type="Gene3D" id="1.10.630.10">
    <property type="entry name" value="Cytochrome P450"/>
    <property type="match status" value="1"/>
</dbReference>
<keyword evidence="13" id="KW-1185">Reference proteome</keyword>
<dbReference type="STRING" id="765440.A0A0C3GLK7"/>